<protein>
    <recommendedName>
        <fullName evidence="4">Membrane protein 6-pyruvoyl-tetrahydropterin synthase-related domain-containing protein</fullName>
    </recommendedName>
</protein>
<proteinExistence type="predicted"/>
<keyword evidence="1" id="KW-0472">Membrane</keyword>
<feature type="transmembrane region" description="Helical" evidence="1">
    <location>
        <begin position="9"/>
        <end position="31"/>
    </location>
</feature>
<feature type="transmembrane region" description="Helical" evidence="1">
    <location>
        <begin position="297"/>
        <end position="318"/>
    </location>
</feature>
<feature type="transmembrane region" description="Helical" evidence="1">
    <location>
        <begin position="874"/>
        <end position="896"/>
    </location>
</feature>
<evidence type="ECO:0000313" key="2">
    <source>
        <dbReference type="EMBL" id="OGE33595.1"/>
    </source>
</evidence>
<feature type="transmembrane region" description="Helical" evidence="1">
    <location>
        <begin position="402"/>
        <end position="421"/>
    </location>
</feature>
<feature type="transmembrane region" description="Helical" evidence="1">
    <location>
        <begin position="147"/>
        <end position="165"/>
    </location>
</feature>
<accession>A0A1F5JY56</accession>
<name>A0A1F5JY56_9BACT</name>
<sequence>MSIILRFKYLLLLIFLPLLLVFIWFNGGLIIGKGEEGLIFYNLSKNLELSQSAWVDVNTGMPNLYWLPRLPALYIASFLEAKLGFPQHIIQAGLFYLLIVTGIVSVYYLTQCLLEHHPSRYVIAFISALFYLLNPFSVSQVWGRGLYPQYFSFALFPLSLLLLVYGLSRRKYIYLILLLFSSAIYSWAFGIVTTVVCYWVILGGYFIWWLATNRFNKREIFSGSCFMILFFLGWLLINAWWFLPFIIKGNAVFAGYLSQPSENLGTLLGVSRSFPPDVIIRLLQKGYFFDATAYSQIYSTITFQLISFIPLVFVLTGLVKTIKNPDLIKFRFFVVLLLLGLVVSLGANPPFGKIFVWVFENFPLLQAFRNPFEKFGLVYALGYSPLFAFGLLIFFGKVKLKFLGLFIAIFLICGIYAWPMWNGRVLAGINNKIGVKVPKYYEELNTWLQKNDSQGYRIFMTPLLVGEAGVFQWEDTKYNGVDPMHFILDRAAISNGTRIPFYFDFAQNIRKYMTRENIIPALSLLRTKFLIDRKDMIDVTDAEQEQNQFLTSSIFSPLGVENNLKSICQNITADSKSDGLAWAVCRIDRANNDLSTTMYLHIRVKTDLSANLEISLRDTKGTRIYWHGRVDSDYRTDANSWQVITLSLSTPTEGDKSIDLSRSDVLEIWAYSKDHPERSVGQINVSEIKLDPGIKKGINEFKKTAQLGQLTVFEPIHFNPPPEFGVLASINIVKDFPQFFEEVNKKRELTHKEGFVLSSQNNQKNLQNLTDTIPTEVVDKYKISNTKYWMRFNQRQGKSSLILSKTFNPEWKVIVGASKEQLSGSFFDDLSLLKAVVLPEENHFVVNGYANLWSFRNDQKQLAIVFLPQVYADLGLKISVFSVIILSLVWGISPVVKKR</sequence>
<keyword evidence="1" id="KW-0812">Transmembrane</keyword>
<feature type="transmembrane region" description="Helical" evidence="1">
    <location>
        <begin position="195"/>
        <end position="211"/>
    </location>
</feature>
<organism evidence="2 3">
    <name type="scientific">Candidatus Daviesbacteria bacterium RIFCSPHIGHO2_02_FULL_41_10</name>
    <dbReference type="NCBI Taxonomy" id="1797774"/>
    <lineage>
        <taxon>Bacteria</taxon>
        <taxon>Candidatus Daviesiibacteriota</taxon>
    </lineage>
</organism>
<feature type="transmembrane region" description="Helical" evidence="1">
    <location>
        <begin position="172"/>
        <end position="189"/>
    </location>
</feature>
<feature type="transmembrane region" description="Helical" evidence="1">
    <location>
        <begin position="223"/>
        <end position="243"/>
    </location>
</feature>
<comment type="caution">
    <text evidence="2">The sequence shown here is derived from an EMBL/GenBank/DDBJ whole genome shotgun (WGS) entry which is preliminary data.</text>
</comment>
<dbReference type="AlphaFoldDB" id="A0A1F5JY56"/>
<feature type="transmembrane region" description="Helical" evidence="1">
    <location>
        <begin position="89"/>
        <end position="109"/>
    </location>
</feature>
<feature type="transmembrane region" description="Helical" evidence="1">
    <location>
        <begin position="121"/>
        <end position="141"/>
    </location>
</feature>
<evidence type="ECO:0008006" key="4">
    <source>
        <dbReference type="Google" id="ProtNLM"/>
    </source>
</evidence>
<feature type="transmembrane region" description="Helical" evidence="1">
    <location>
        <begin position="330"/>
        <end position="356"/>
    </location>
</feature>
<dbReference type="Proteomes" id="UP000177258">
    <property type="component" value="Unassembled WGS sequence"/>
</dbReference>
<gene>
    <name evidence="2" type="ORF">A3D83_01330</name>
</gene>
<dbReference type="Gene3D" id="2.60.120.430">
    <property type="entry name" value="Galactose-binding lectin"/>
    <property type="match status" value="1"/>
</dbReference>
<keyword evidence="1" id="KW-1133">Transmembrane helix</keyword>
<reference evidence="2 3" key="1">
    <citation type="journal article" date="2016" name="Nat. Commun.">
        <title>Thousands of microbial genomes shed light on interconnected biogeochemical processes in an aquifer system.</title>
        <authorList>
            <person name="Anantharaman K."/>
            <person name="Brown C.T."/>
            <person name="Hug L.A."/>
            <person name="Sharon I."/>
            <person name="Castelle C.J."/>
            <person name="Probst A.J."/>
            <person name="Thomas B.C."/>
            <person name="Singh A."/>
            <person name="Wilkins M.J."/>
            <person name="Karaoz U."/>
            <person name="Brodie E.L."/>
            <person name="Williams K.H."/>
            <person name="Hubbard S.S."/>
            <person name="Banfield J.F."/>
        </authorList>
    </citation>
    <scope>NUCLEOTIDE SEQUENCE [LARGE SCALE GENOMIC DNA]</scope>
</reference>
<evidence type="ECO:0000313" key="3">
    <source>
        <dbReference type="Proteomes" id="UP000177258"/>
    </source>
</evidence>
<dbReference type="EMBL" id="MFDB01000008">
    <property type="protein sequence ID" value="OGE33595.1"/>
    <property type="molecule type" value="Genomic_DNA"/>
</dbReference>
<evidence type="ECO:0000256" key="1">
    <source>
        <dbReference type="SAM" id="Phobius"/>
    </source>
</evidence>
<feature type="transmembrane region" description="Helical" evidence="1">
    <location>
        <begin position="376"/>
        <end position="395"/>
    </location>
</feature>